<dbReference type="EMBL" id="BHZD01000001">
    <property type="protein sequence ID" value="GCD43951.1"/>
    <property type="molecule type" value="Genomic_DNA"/>
</dbReference>
<feature type="compositionally biased region" description="Low complexity" evidence="1">
    <location>
        <begin position="98"/>
        <end position="109"/>
    </location>
</feature>
<dbReference type="GO" id="GO:0006313">
    <property type="term" value="P:DNA transposition"/>
    <property type="evidence" value="ECO:0007669"/>
    <property type="project" value="InterPro"/>
</dbReference>
<name>A0A401W3S2_STREY</name>
<feature type="region of interest" description="Disordered" evidence="1">
    <location>
        <begin position="96"/>
        <end position="125"/>
    </location>
</feature>
<dbReference type="GO" id="GO:0004803">
    <property type="term" value="F:transposase activity"/>
    <property type="evidence" value="ECO:0007669"/>
    <property type="project" value="InterPro"/>
</dbReference>
<dbReference type="InterPro" id="IPR036388">
    <property type="entry name" value="WH-like_DNA-bd_sf"/>
</dbReference>
<comment type="caution">
    <text evidence="2">The sequence shown here is derived from an EMBL/GenBank/DDBJ whole genome shotgun (WGS) entry which is preliminary data.</text>
</comment>
<gene>
    <name evidence="2" type="ORF">GKJPGBOP_03637</name>
</gene>
<dbReference type="AlphaFoldDB" id="A0A401W3S2"/>
<evidence type="ECO:0000256" key="1">
    <source>
        <dbReference type="SAM" id="MobiDB-lite"/>
    </source>
</evidence>
<protein>
    <submittedName>
        <fullName evidence="2">SARP family transcriptional regulator</fullName>
    </submittedName>
</protein>
<evidence type="ECO:0000313" key="3">
    <source>
        <dbReference type="Proteomes" id="UP000286746"/>
    </source>
</evidence>
<sequence length="125" mass="13421">MGRPPILPTDQKFALVLRVLTGELTAAEAARNAGVSEQSVSNWRRQFIEGARVGLAGEGGRDTEDASRVAELTQENATLKATIGELYIELRKYGRSTAGRGPVRGARPVRSQDSSNSLFYPGTAC</sequence>
<reference evidence="2 3" key="1">
    <citation type="submission" date="2018-11" db="EMBL/GenBank/DDBJ databases">
        <title>Whole genome sequence of Streptomyces paromomycinus NBRC 15454(T).</title>
        <authorList>
            <person name="Komaki H."/>
            <person name="Tamura T."/>
        </authorList>
    </citation>
    <scope>NUCLEOTIDE SEQUENCE [LARGE SCALE GENOMIC DNA]</scope>
    <source>
        <strain evidence="2 3">NBRC 15454</strain>
    </source>
</reference>
<dbReference type="Pfam" id="PF01527">
    <property type="entry name" value="HTH_Tnp_1"/>
    <property type="match status" value="1"/>
</dbReference>
<dbReference type="Gene3D" id="1.10.10.10">
    <property type="entry name" value="Winged helix-like DNA-binding domain superfamily/Winged helix DNA-binding domain"/>
    <property type="match status" value="1"/>
</dbReference>
<dbReference type="InterPro" id="IPR010921">
    <property type="entry name" value="Trp_repressor/repl_initiator"/>
</dbReference>
<dbReference type="GO" id="GO:0043565">
    <property type="term" value="F:sequence-specific DNA binding"/>
    <property type="evidence" value="ECO:0007669"/>
    <property type="project" value="InterPro"/>
</dbReference>
<dbReference type="InterPro" id="IPR002514">
    <property type="entry name" value="Transposase_8"/>
</dbReference>
<dbReference type="SUPFAM" id="SSF48295">
    <property type="entry name" value="TrpR-like"/>
    <property type="match status" value="1"/>
</dbReference>
<organism evidence="2 3">
    <name type="scientific">Streptomyces paromomycinus</name>
    <name type="common">Streptomyces rimosus subsp. paromomycinus</name>
    <dbReference type="NCBI Taxonomy" id="92743"/>
    <lineage>
        <taxon>Bacteria</taxon>
        <taxon>Bacillati</taxon>
        <taxon>Actinomycetota</taxon>
        <taxon>Actinomycetes</taxon>
        <taxon>Kitasatosporales</taxon>
        <taxon>Streptomycetaceae</taxon>
        <taxon>Streptomyces</taxon>
    </lineage>
</organism>
<proteinExistence type="predicted"/>
<dbReference type="RefSeq" id="WP_125054944.1">
    <property type="nucleotide sequence ID" value="NZ_BHZD01000001.1"/>
</dbReference>
<accession>A0A401W3S2</accession>
<keyword evidence="3" id="KW-1185">Reference proteome</keyword>
<evidence type="ECO:0000313" key="2">
    <source>
        <dbReference type="EMBL" id="GCD43951.1"/>
    </source>
</evidence>
<dbReference type="Proteomes" id="UP000286746">
    <property type="component" value="Unassembled WGS sequence"/>
</dbReference>